<dbReference type="InterPro" id="IPR041141">
    <property type="entry name" value="CmlA_N"/>
</dbReference>
<protein>
    <submittedName>
        <fullName evidence="3">N-acyl-phosphatidylethanolamine-hydrolyzing phospholipase D</fullName>
        <ecNumber evidence="3">3.1.4.54</ecNumber>
    </submittedName>
</protein>
<dbReference type="GO" id="GO:0005737">
    <property type="term" value="C:cytoplasm"/>
    <property type="evidence" value="ECO:0007669"/>
    <property type="project" value="TreeGrafter"/>
</dbReference>
<feature type="domain" description="Diiron non-heme beta-hydroxylase N-terminal" evidence="2">
    <location>
        <begin position="7"/>
        <end position="238"/>
    </location>
</feature>
<dbReference type="eggNOG" id="COG2220">
    <property type="taxonomic scope" value="Bacteria"/>
</dbReference>
<dbReference type="Gene3D" id="3.60.15.10">
    <property type="entry name" value="Ribonuclease Z/Hydroxyacylglutathione hydrolase-like"/>
    <property type="match status" value="1"/>
</dbReference>
<dbReference type="RefSeq" id="WP_023173203.1">
    <property type="nucleotide sequence ID" value="NC_022600.1"/>
</dbReference>
<evidence type="ECO:0000259" key="1">
    <source>
        <dbReference type="Pfam" id="PF12706"/>
    </source>
</evidence>
<evidence type="ECO:0000313" key="3">
    <source>
        <dbReference type="EMBL" id="AGY58078.1"/>
    </source>
</evidence>
<proteinExistence type="predicted"/>
<dbReference type="OrthoDB" id="9807212at2"/>
<dbReference type="PANTHER" id="PTHR15032:SF4">
    <property type="entry name" value="N-ACYL-PHOSPHATIDYLETHANOLAMINE-HYDROLYZING PHOSPHOLIPASE D"/>
    <property type="match status" value="1"/>
</dbReference>
<dbReference type="SUPFAM" id="SSF56281">
    <property type="entry name" value="Metallo-hydrolase/oxidoreductase"/>
    <property type="match status" value="1"/>
</dbReference>
<accession>U5QGR0</accession>
<dbReference type="STRING" id="1183438.GKIL_1832"/>
<keyword evidence="4" id="KW-1185">Reference proteome</keyword>
<dbReference type="PATRIC" id="fig|1183438.3.peg.1795"/>
<dbReference type="Pfam" id="PF18456">
    <property type="entry name" value="CmlA_N"/>
    <property type="match status" value="1"/>
</dbReference>
<dbReference type="EMBL" id="CP003587">
    <property type="protein sequence ID" value="AGY58078.1"/>
    <property type="molecule type" value="Genomic_DNA"/>
</dbReference>
<evidence type="ECO:0000313" key="4">
    <source>
        <dbReference type="Proteomes" id="UP000017396"/>
    </source>
</evidence>
<dbReference type="Pfam" id="PF12706">
    <property type="entry name" value="Lactamase_B_2"/>
    <property type="match status" value="1"/>
</dbReference>
<dbReference type="HOGENOM" id="CLU_516704_0_0_3"/>
<dbReference type="EC" id="3.1.4.54" evidence="3"/>
<name>U5QGR0_GLOK1</name>
<feature type="domain" description="Metallo-beta-lactamase" evidence="1">
    <location>
        <begin position="269"/>
        <end position="424"/>
    </location>
</feature>
<dbReference type="InterPro" id="IPR001279">
    <property type="entry name" value="Metallo-B-lactamas"/>
</dbReference>
<dbReference type="AlphaFoldDB" id="U5QGR0"/>
<sequence>MTAELLYLKQNVLVEPLVGQWYAWPYLIAPATAALYVANAHLKIMRSFVAAPQVHVAAVRNPALLGGPYVNYGAERLAEIEQLIVQTLEEQTVLLELAAAIAELEALLRERADGHSLESLYSHIPAPLKGYVELVYDLGNQPTFRLIEGLLYTSGFYQPGQQSFLLSLIEQDQRPFVLNTPRLPDGEHLHLKLPFAHPAVDALFQMRTLPQPLEETAEKLGLDEAELPLFASFLTSEPPPEPEAYSGPGLRIRYFGHACLLVESQEVAILVDPLISYRYDSALPRYTYADLPPWIDYVLITHNHQDHCILETLLQLRHKIRQLVVPRSSGGNLADPSLKLILQHSGFDRVMELDEMEAIKIPEGTITGLPFFGEHADLNIRTKLAYHLNIQGRSLLCAADSNNLEPQLYEHVHALTGDLDALFVGMECDGAPLSWLYGALLTRPLARKMDQSRRLNGSDFEKALAIVEKFRPRAAYVYAMGQEPWLTHLTSIQYTERSRPIVESEKLLTGCREQNIAAERLFGCKEIFM</sequence>
<dbReference type="Proteomes" id="UP000017396">
    <property type="component" value="Chromosome"/>
</dbReference>
<dbReference type="PANTHER" id="PTHR15032">
    <property type="entry name" value="N-ACYL-PHOSPHATIDYLETHANOLAMINE-HYDROLYZING PHOSPHOLIPASE D"/>
    <property type="match status" value="1"/>
</dbReference>
<gene>
    <name evidence="3" type="ORF">GKIL_1832</name>
</gene>
<evidence type="ECO:0000259" key="2">
    <source>
        <dbReference type="Pfam" id="PF18456"/>
    </source>
</evidence>
<reference evidence="3 4" key="1">
    <citation type="journal article" date="2013" name="PLoS ONE">
        <title>Cultivation and Complete Genome Sequencing of Gloeobacter kilaueensis sp. nov., from a Lava Cave in Kilauea Caldera, Hawai'i.</title>
        <authorList>
            <person name="Saw J.H."/>
            <person name="Schatz M."/>
            <person name="Brown M.V."/>
            <person name="Kunkel D.D."/>
            <person name="Foster J.S."/>
            <person name="Shick H."/>
            <person name="Christensen S."/>
            <person name="Hou S."/>
            <person name="Wan X."/>
            <person name="Donachie S.P."/>
        </authorList>
    </citation>
    <scope>NUCLEOTIDE SEQUENCE [LARGE SCALE GENOMIC DNA]</scope>
    <source>
        <strain evidence="4">JS</strain>
    </source>
</reference>
<organism evidence="3 4">
    <name type="scientific">Gloeobacter kilaueensis (strain ATCC BAA-2537 / CCAP 1431/1 / ULC 316 / JS1)</name>
    <dbReference type="NCBI Taxonomy" id="1183438"/>
    <lineage>
        <taxon>Bacteria</taxon>
        <taxon>Bacillati</taxon>
        <taxon>Cyanobacteriota</taxon>
        <taxon>Cyanophyceae</taxon>
        <taxon>Gloeobacterales</taxon>
        <taxon>Gloeobacteraceae</taxon>
        <taxon>Gloeobacter</taxon>
    </lineage>
</organism>
<keyword evidence="3" id="KW-0378">Hydrolase</keyword>
<dbReference type="InterPro" id="IPR036866">
    <property type="entry name" value="RibonucZ/Hydroxyglut_hydro"/>
</dbReference>
<dbReference type="GO" id="GO:0070290">
    <property type="term" value="F:N-acylphosphatidylethanolamine-specific phospholipase D activity"/>
    <property type="evidence" value="ECO:0007669"/>
    <property type="project" value="UniProtKB-EC"/>
</dbReference>
<dbReference type="KEGG" id="glj:GKIL_1832"/>